<dbReference type="EMBL" id="BMEC01000006">
    <property type="protein sequence ID" value="GGC35096.1"/>
    <property type="molecule type" value="Genomic_DNA"/>
</dbReference>
<dbReference type="Pfam" id="PF11751">
    <property type="entry name" value="PorP_SprF"/>
    <property type="match status" value="1"/>
</dbReference>
<dbReference type="NCBIfam" id="TIGR03519">
    <property type="entry name" value="T9SS_PorP_fam"/>
    <property type="match status" value="1"/>
</dbReference>
<accession>A0ABQ1M660</accession>
<keyword evidence="3" id="KW-1185">Reference proteome</keyword>
<reference evidence="3" key="1">
    <citation type="journal article" date="2019" name="Int. J. Syst. Evol. Microbiol.">
        <title>The Global Catalogue of Microorganisms (GCM) 10K type strain sequencing project: providing services to taxonomists for standard genome sequencing and annotation.</title>
        <authorList>
            <consortium name="The Broad Institute Genomics Platform"/>
            <consortium name="The Broad Institute Genome Sequencing Center for Infectious Disease"/>
            <person name="Wu L."/>
            <person name="Ma J."/>
        </authorList>
    </citation>
    <scope>NUCLEOTIDE SEQUENCE [LARGE SCALE GENOMIC DNA]</scope>
    <source>
        <strain evidence="3">CGMCC 1.10832</strain>
    </source>
</reference>
<proteinExistence type="predicted"/>
<dbReference type="Proteomes" id="UP000636010">
    <property type="component" value="Unassembled WGS sequence"/>
</dbReference>
<protein>
    <submittedName>
        <fullName evidence="2">Membrane protein</fullName>
    </submittedName>
</protein>
<evidence type="ECO:0000313" key="2">
    <source>
        <dbReference type="EMBL" id="GGC35096.1"/>
    </source>
</evidence>
<gene>
    <name evidence="2" type="ORF">GCM10011506_20570</name>
</gene>
<keyword evidence="1" id="KW-0812">Transmembrane</keyword>
<keyword evidence="1" id="KW-1133">Transmembrane helix</keyword>
<evidence type="ECO:0000313" key="3">
    <source>
        <dbReference type="Proteomes" id="UP000636010"/>
    </source>
</evidence>
<sequence length="311" mass="34975">MDSSRGQFLSIIILLVFIQMLTVFRITYAQQKVQFTQYMYDGSLINPAYVGADEALSLTFINRNQWTGIDGAPTTQTLSAHTLFAKKQLGVGILIHHEKIGVHQNFNLSSNYAYHLKVGMQHYLSLGLQAGIHTRRSDYGSIAGSNPDPLVTQASVSDTYFDMGFGFYFRGPKLHIGLSVPEIIPKQFTLSDDTNMDINEVNQFLFVRYSINVGENLEVQPGFLLKRIKGLPLSYDLNFITTFRKVLGLGVSYRKSESLDFLMRLHLTSQLQLGYAYDFPIGNIAGASNGSHEIMGRYIFKFKQSNVVSPR</sequence>
<name>A0ABQ1M660_9BACT</name>
<evidence type="ECO:0000256" key="1">
    <source>
        <dbReference type="SAM" id="Phobius"/>
    </source>
</evidence>
<dbReference type="RefSeq" id="WP_188463025.1">
    <property type="nucleotide sequence ID" value="NZ_BAABHU010000006.1"/>
</dbReference>
<dbReference type="InterPro" id="IPR019861">
    <property type="entry name" value="PorP/SprF_Bacteroidetes"/>
</dbReference>
<comment type="caution">
    <text evidence="2">The sequence shown here is derived from an EMBL/GenBank/DDBJ whole genome shotgun (WGS) entry which is preliminary data.</text>
</comment>
<feature type="transmembrane region" description="Helical" evidence="1">
    <location>
        <begin position="6"/>
        <end position="28"/>
    </location>
</feature>
<keyword evidence="1" id="KW-0472">Membrane</keyword>
<organism evidence="2 3">
    <name type="scientific">Marivirga lumbricoides</name>
    <dbReference type="NCBI Taxonomy" id="1046115"/>
    <lineage>
        <taxon>Bacteria</taxon>
        <taxon>Pseudomonadati</taxon>
        <taxon>Bacteroidota</taxon>
        <taxon>Cytophagia</taxon>
        <taxon>Cytophagales</taxon>
        <taxon>Marivirgaceae</taxon>
        <taxon>Marivirga</taxon>
    </lineage>
</organism>